<dbReference type="EMBL" id="LAJX01000258">
    <property type="protein sequence ID" value="KJV05268.1"/>
    <property type="molecule type" value="Genomic_DNA"/>
</dbReference>
<evidence type="ECO:0000256" key="1">
    <source>
        <dbReference type="SAM" id="SignalP"/>
    </source>
</evidence>
<dbReference type="Gene3D" id="3.20.20.80">
    <property type="entry name" value="Glycosidases"/>
    <property type="match status" value="1"/>
</dbReference>
<gene>
    <name evidence="2" type="ORF">VZ94_19390</name>
</gene>
<dbReference type="RefSeq" id="WP_045780500.1">
    <property type="nucleotide sequence ID" value="NZ_LAJX01000258.1"/>
</dbReference>
<dbReference type="OrthoDB" id="9758333at2"/>
<name>A0A0F3IFG0_9GAMM</name>
<dbReference type="PANTHER" id="PTHR43576">
    <property type="entry name" value="ALPHA-L-ARABINOFURANOSIDASE C-RELATED"/>
    <property type="match status" value="1"/>
</dbReference>
<dbReference type="GO" id="GO:0000272">
    <property type="term" value="P:polysaccharide catabolic process"/>
    <property type="evidence" value="ECO:0007669"/>
    <property type="project" value="TreeGrafter"/>
</dbReference>
<protein>
    <recommendedName>
        <fullName evidence="4">Alpha-L-arabinofuranosidase</fullName>
    </recommendedName>
</protein>
<organism evidence="2 3">
    <name type="scientific">Methylocucumis oryzae</name>
    <dbReference type="NCBI Taxonomy" id="1632867"/>
    <lineage>
        <taxon>Bacteria</taxon>
        <taxon>Pseudomonadati</taxon>
        <taxon>Pseudomonadota</taxon>
        <taxon>Gammaproteobacteria</taxon>
        <taxon>Methylococcales</taxon>
        <taxon>Methylococcaceae</taxon>
        <taxon>Methylocucumis</taxon>
    </lineage>
</organism>
<accession>A0A0F3IFG0</accession>
<dbReference type="InterPro" id="IPR017853">
    <property type="entry name" value="GH"/>
</dbReference>
<dbReference type="PANTHER" id="PTHR43576:SF3">
    <property type="entry name" value="ALPHA-L-ARABINOFURANOSIDASE C"/>
    <property type="match status" value="1"/>
</dbReference>
<reference evidence="3" key="1">
    <citation type="submission" date="2015-03" db="EMBL/GenBank/DDBJ databases">
        <title>Draft genome sequence of a novel methanotroph (Sn10-6) isolated from flooded ricefield rhizosphere in India.</title>
        <authorList>
            <person name="Pandit P.S."/>
            <person name="Pore S.D."/>
            <person name="Arora P."/>
            <person name="Kapse N.G."/>
            <person name="Dhakephalkar P.K."/>
            <person name="Rahalkar M.C."/>
        </authorList>
    </citation>
    <scope>NUCLEOTIDE SEQUENCE [LARGE SCALE GENOMIC DNA]</scope>
    <source>
        <strain evidence="3">Sn10-6</strain>
    </source>
</reference>
<evidence type="ECO:0000313" key="3">
    <source>
        <dbReference type="Proteomes" id="UP000033684"/>
    </source>
</evidence>
<dbReference type="SUPFAM" id="SSF51445">
    <property type="entry name" value="(Trans)glycosidases"/>
    <property type="match status" value="1"/>
</dbReference>
<dbReference type="AlphaFoldDB" id="A0A0F3IFG0"/>
<proteinExistence type="predicted"/>
<feature type="signal peptide" evidence="1">
    <location>
        <begin position="1"/>
        <end position="21"/>
    </location>
</feature>
<sequence length="465" mass="52289">MRNLLRFTAVLAVLFSSIAFATDELSACLQHPDSSPKRLNPQLFGVNMLYFNETDGLRAKPNYQSQLTEMGISVLRFPGGVVADNYHWANGKSERSNRRPKGHAGSAKDLSFDEFYVLAQALSAEPTLVLNYLSWLEKDQIEGAYQEASAWVDYANNKQHPHINYWEFGNEVYEYLPEEHVTAKASLYATHYLTLKQKLHAIDKTLKLGAAMPEKLDLTARGDNAPWWASFLTTAGSEVDFLALHYYPGLPVKRFVESGTGIQEWLTKVNDTIKQYANRQIPLHLTEWNIALWDKSGKQQLLERDSIWQGLFVAEALFDFNAQNVQLATFWPLRTEKGAGLLALKQQQTFISGEVFKLLAPLRNSRISNDCKQSGLRVLRLATEHGSAILVINKKPNQTLSLTQLLGKEGRLVSLTQLTGNEHLSHNYHLSAPITPAMASLTNYLLTEPGIYLFKIKDLGVHIGS</sequence>
<comment type="caution">
    <text evidence="2">The sequence shown here is derived from an EMBL/GenBank/DDBJ whole genome shotgun (WGS) entry which is preliminary data.</text>
</comment>
<evidence type="ECO:0008006" key="4">
    <source>
        <dbReference type="Google" id="ProtNLM"/>
    </source>
</evidence>
<evidence type="ECO:0000313" key="2">
    <source>
        <dbReference type="EMBL" id="KJV05268.1"/>
    </source>
</evidence>
<keyword evidence="1" id="KW-0732">Signal</keyword>
<keyword evidence="3" id="KW-1185">Reference proteome</keyword>
<feature type="chain" id="PRO_5002462055" description="Alpha-L-arabinofuranosidase" evidence="1">
    <location>
        <begin position="22"/>
        <end position="465"/>
    </location>
</feature>
<reference evidence="2 3" key="2">
    <citation type="journal article" date="2016" name="Microb. Ecol.">
        <title>Genome Characteristics of a Novel Type I Methanotroph (Sn10-6) Isolated from a Flooded Indian Rice Field.</title>
        <authorList>
            <person name="Rahalkar M.C."/>
            <person name="Pandit P.S."/>
            <person name="Dhakephalkar P.K."/>
            <person name="Pore S."/>
            <person name="Arora P."/>
            <person name="Kapse N."/>
        </authorList>
    </citation>
    <scope>NUCLEOTIDE SEQUENCE [LARGE SCALE GENOMIC DNA]</scope>
    <source>
        <strain evidence="2 3">Sn10-6</strain>
    </source>
</reference>
<dbReference type="Proteomes" id="UP000033684">
    <property type="component" value="Unassembled WGS sequence"/>
</dbReference>